<dbReference type="SUPFAM" id="SSF51126">
    <property type="entry name" value="Pectin lyase-like"/>
    <property type="match status" value="1"/>
</dbReference>
<dbReference type="SMART" id="SM00912">
    <property type="entry name" value="Haemagg_act"/>
    <property type="match status" value="1"/>
</dbReference>
<dbReference type="Pfam" id="PF05860">
    <property type="entry name" value="TPS"/>
    <property type="match status" value="1"/>
</dbReference>
<feature type="domain" description="Filamentous haemagglutinin FhaB/tRNA nuclease CdiA-like TPS" evidence="2">
    <location>
        <begin position="33"/>
        <end position="147"/>
    </location>
</feature>
<sequence>MSLRVVRNHGLLVAAMGLLPGMIWQPVVAQTIVPGGDTGTQVIRNGDRLDIQGGALSGDGSNLFHTFEQFNVPTGETANFLSAPQIQNILGQVVGGNASIINGILQVTGSNANLFLLNPAGIVFGPNATLNVPGAFTATTANGVGFNGGWFGGTTNDYQALVGSPNSFIFATSATSQPGVVFNAGNLAVGDRQSLNLIGGMTVNTGSLSAPGGQITIAAVPGETENLVLVRINQSGMLLSLDILPSEWTEANQNPFLNSSLNLINPLTLPELLTGGNVSDATNVTINPDGTVSLTGSTVRIPTETGTTIVSGQVSVSTEQGAGGSVTAIGDKVGAIGAQIDASGSLGGGDVRIGGDYQGNGLLPTAARTFVSNDAMIRADASSGNGGRVIVWADELTGFYGQISARGGENFGNGGFAEVSGKENLIFNGLVDLTAPNGIWGTLLLDPKNITISNAADSDPELASDFVNTLKNTPGSEDITISVATLEKQSGDIVLEATDNITIAPGVSLTFNSASSVTFTADSDNKSGGAFSMDPTQSITASGADVEISGAQITVGTIDTSGKGTNSPGGDITLTANGILNANSGNITTGQLNSSATGNAIAGTISLTSTNGDITVNADVKANEAAVNSSNTDQGTSGNIILTVNETGNIDITNATLNSSTNKGTAGTIDLITQGGDITTGALNAGAASGTAGDINIDAASGLVNINDDVSSNNLTIRGAEIDFTGGPNFVDKGENKGERILTLTPWPDNPNIEIGLSPDNTANTPALDISQEDLKAIASGFNKIIIGDPEVDLTGTITLGLEATFRSPVQIQGGSTLVLQNPESTWDQDAENNGTVTNPDVDFFKIETVEGGKKNPVPAAAPVQESPPLDLQFVLDQDANDSSDTTGSASPTQVSQAKPETTNTSQSTDASAATPVSAPTLETATNPPLPQPATESIVVSEPTPVNTTPEIPAPVEAIAPPITEAIAPPTTEAIAQPTTEAIAPPITEAIAPPITEAIAPPITEAIAPPITEAIAPPITEAIAPPITEAIAPPITEAIAPPITEAIAPPITEAIAPPITEAIAPPTTEAIAPPITEAIAQPATEAIAQIPSETAPVVDPNNPGSNLLNEVNIPEPTNAADFSFNTPSQIDPIYPFTQSREPQISIDNSLSLSLQAPRLDLSNRQELEQLINSGQLERAVQMGDRLFTEEFWDYLRPDMNRSHLSFASMQLQLQQIAKTTGNQTAIIYVFTREKQLDLIVVPPLGKPIYKNVAINSKESLLEQVEEFQNQITDPIFRQTTTYLPLAKQLYQLIISPLEEDLKKLNTDTLIFSVDAGLRTLPLAALNDGEKFLIEKYSLSLTPSLHLLDARYHDIQNSRVLAMGISEFPDKNPLPAVPVELQAIAKKWSVETIFGQSATLANLRRLRSKANPSIIHIATHAQFKSGQLHNSYIQLSDQPLHLDQMPELNWNNPPVELLVLSACRTAIGDQETEYGFAGLAVQAGVKSALASLWYANDAATLGLMSEFYAHLRSTPIKAEGLRQAQIAMLQGELSLTDGFLVGTFGQIELPPALKELGNRNLNHPYYWSGFTMIGSPW</sequence>
<dbReference type="InterPro" id="IPR024983">
    <property type="entry name" value="CHAT_dom"/>
</dbReference>
<evidence type="ECO:0000259" key="2">
    <source>
        <dbReference type="SMART" id="SM00912"/>
    </source>
</evidence>
<dbReference type="RefSeq" id="WP_354635260.1">
    <property type="nucleotide sequence ID" value="NZ_CP159837.1"/>
</dbReference>
<evidence type="ECO:0000313" key="3">
    <source>
        <dbReference type="EMBL" id="XCM36681.1"/>
    </source>
</evidence>
<gene>
    <name evidence="3" type="ORF">ABWT76_005454</name>
</gene>
<evidence type="ECO:0000256" key="1">
    <source>
        <dbReference type="SAM" id="MobiDB-lite"/>
    </source>
</evidence>
<feature type="compositionally biased region" description="Polar residues" evidence="1">
    <location>
        <begin position="881"/>
        <end position="912"/>
    </location>
</feature>
<dbReference type="InterPro" id="IPR008638">
    <property type="entry name" value="FhaB/CdiA-like_TPS"/>
</dbReference>
<dbReference type="NCBIfam" id="TIGR01901">
    <property type="entry name" value="adhes_NPXG"/>
    <property type="match status" value="1"/>
</dbReference>
<accession>A0AAU8JBV7</accession>
<dbReference type="EMBL" id="CP159837">
    <property type="protein sequence ID" value="XCM36681.1"/>
    <property type="molecule type" value="Genomic_DNA"/>
</dbReference>
<dbReference type="InterPro" id="IPR012334">
    <property type="entry name" value="Pectin_lyas_fold"/>
</dbReference>
<protein>
    <submittedName>
        <fullName evidence="3">CHAT domain-containing protein</fullName>
    </submittedName>
</protein>
<name>A0AAU8JBV7_9CYAN</name>
<feature type="region of interest" description="Disordered" evidence="1">
    <location>
        <begin position="880"/>
        <end position="936"/>
    </location>
</feature>
<reference evidence="3" key="1">
    <citation type="submission" date="2024-07" db="EMBL/GenBank/DDBJ databases">
        <authorList>
            <person name="Kim Y.J."/>
            <person name="Jeong J.Y."/>
        </authorList>
    </citation>
    <scope>NUCLEOTIDE SEQUENCE</scope>
    <source>
        <strain evidence="3">GIHE-MW2</strain>
    </source>
</reference>
<dbReference type="Gene3D" id="2.160.20.10">
    <property type="entry name" value="Single-stranded right-handed beta-helix, Pectin lyase-like"/>
    <property type="match status" value="1"/>
</dbReference>
<organism evidence="3">
    <name type="scientific">Planktothricoides raciborskii GIHE-MW2</name>
    <dbReference type="NCBI Taxonomy" id="2792601"/>
    <lineage>
        <taxon>Bacteria</taxon>
        <taxon>Bacillati</taxon>
        <taxon>Cyanobacteriota</taxon>
        <taxon>Cyanophyceae</taxon>
        <taxon>Oscillatoriophycideae</taxon>
        <taxon>Oscillatoriales</taxon>
        <taxon>Oscillatoriaceae</taxon>
        <taxon>Planktothricoides</taxon>
    </lineage>
</organism>
<dbReference type="Pfam" id="PF12770">
    <property type="entry name" value="CHAT"/>
    <property type="match status" value="1"/>
</dbReference>
<dbReference type="InterPro" id="IPR011050">
    <property type="entry name" value="Pectin_lyase_fold/virulence"/>
</dbReference>
<proteinExistence type="predicted"/>